<dbReference type="GO" id="GO:0030313">
    <property type="term" value="C:cell envelope"/>
    <property type="evidence" value="ECO:0007669"/>
    <property type="project" value="UniProtKB-SubCell"/>
</dbReference>
<evidence type="ECO:0000256" key="1">
    <source>
        <dbReference type="ARBA" id="ARBA00004196"/>
    </source>
</evidence>
<dbReference type="OrthoDB" id="9814427at2"/>
<evidence type="ECO:0000259" key="4">
    <source>
        <dbReference type="Pfam" id="PF13407"/>
    </source>
</evidence>
<evidence type="ECO:0000256" key="3">
    <source>
        <dbReference type="ARBA" id="ARBA00022729"/>
    </source>
</evidence>
<proteinExistence type="inferred from homology"/>
<feature type="domain" description="Periplasmic binding protein" evidence="4">
    <location>
        <begin position="47"/>
        <end position="302"/>
    </location>
</feature>
<dbReference type="Proteomes" id="UP000243406">
    <property type="component" value="Unassembled WGS sequence"/>
</dbReference>
<dbReference type="GO" id="GO:0030246">
    <property type="term" value="F:carbohydrate binding"/>
    <property type="evidence" value="ECO:0007669"/>
    <property type="project" value="UniProtKB-ARBA"/>
</dbReference>
<keyword evidence="3" id="KW-0732">Signal</keyword>
<dbReference type="InterPro" id="IPR025997">
    <property type="entry name" value="SBP_2_dom"/>
</dbReference>
<comment type="subcellular location">
    <subcellularLocation>
        <location evidence="1">Cell envelope</location>
    </subcellularLocation>
</comment>
<name>A0A1T5BTJ2_9FIRM</name>
<dbReference type="SUPFAM" id="SSF53822">
    <property type="entry name" value="Periplasmic binding protein-like I"/>
    <property type="match status" value="1"/>
</dbReference>
<dbReference type="InterPro" id="IPR028082">
    <property type="entry name" value="Peripla_BP_I"/>
</dbReference>
<evidence type="ECO:0000256" key="2">
    <source>
        <dbReference type="ARBA" id="ARBA00007639"/>
    </source>
</evidence>
<dbReference type="Gene3D" id="3.40.50.2300">
    <property type="match status" value="2"/>
</dbReference>
<dbReference type="RefSeq" id="WP_079589677.1">
    <property type="nucleotide sequence ID" value="NZ_FUYN01000003.1"/>
</dbReference>
<gene>
    <name evidence="5" type="ORF">SAMN02745120_1859</name>
</gene>
<dbReference type="PANTHER" id="PTHR46847">
    <property type="entry name" value="D-ALLOSE-BINDING PERIPLASMIC PROTEIN-RELATED"/>
    <property type="match status" value="1"/>
</dbReference>
<dbReference type="Pfam" id="PF13407">
    <property type="entry name" value="Peripla_BP_4"/>
    <property type="match status" value="1"/>
</dbReference>
<protein>
    <submittedName>
        <fullName evidence="5">Ribose transport system substrate-binding protein</fullName>
    </submittedName>
</protein>
<sequence length="321" mass="35697">MLRGLVRLIKKYSISLLVIAICLASVVLGQLKAINSKLVEEAPDYHFYFIAQSSTDPFWQKVEEGVKKAALDYNVYVEYVSPRFSNAQEAYKYLDIATISNVDGIITYVPRLADYSKRIDQAFEQNIPVVTVDSDSSSSKRQVYIGANSYTFGKEAAKLMHEATGGIAKIAVISNEDIGSDTLEYDLKMSGFFDFLKEQPNMEIVKVYTSAMGVISSEEITQDIISNHPEINAILTLSTSDTLGSARLIVDRNRVGKIKLVGTGSSDKIKDYIDKGIIHSTIESDGYSMGYMSVESMVNINKGYYTPTYINTQINIQKQGR</sequence>
<dbReference type="AlphaFoldDB" id="A0A1T5BTJ2"/>
<dbReference type="PANTHER" id="PTHR46847:SF1">
    <property type="entry name" value="D-ALLOSE-BINDING PERIPLASMIC PROTEIN-RELATED"/>
    <property type="match status" value="1"/>
</dbReference>
<accession>A0A1T5BTJ2</accession>
<evidence type="ECO:0000313" key="5">
    <source>
        <dbReference type="EMBL" id="SKB50545.1"/>
    </source>
</evidence>
<keyword evidence="6" id="KW-1185">Reference proteome</keyword>
<evidence type="ECO:0000313" key="6">
    <source>
        <dbReference type="Proteomes" id="UP000243406"/>
    </source>
</evidence>
<reference evidence="6" key="1">
    <citation type="submission" date="2017-02" db="EMBL/GenBank/DDBJ databases">
        <authorList>
            <person name="Varghese N."/>
            <person name="Submissions S."/>
        </authorList>
    </citation>
    <scope>NUCLEOTIDE SEQUENCE [LARGE SCALE GENOMIC DNA]</scope>
    <source>
        <strain evidence="6">ATCC 35199</strain>
    </source>
</reference>
<comment type="similarity">
    <text evidence="2">Belongs to the bacterial solute-binding protein 2 family.</text>
</comment>
<dbReference type="EMBL" id="FUYN01000003">
    <property type="protein sequence ID" value="SKB50545.1"/>
    <property type="molecule type" value="Genomic_DNA"/>
</dbReference>
<organism evidence="5 6">
    <name type="scientific">Acetoanaerobium noterae</name>
    <dbReference type="NCBI Taxonomy" id="745369"/>
    <lineage>
        <taxon>Bacteria</taxon>
        <taxon>Bacillati</taxon>
        <taxon>Bacillota</taxon>
        <taxon>Clostridia</taxon>
        <taxon>Peptostreptococcales</taxon>
        <taxon>Filifactoraceae</taxon>
        <taxon>Acetoanaerobium</taxon>
    </lineage>
</organism>